<evidence type="ECO:0000256" key="5">
    <source>
        <dbReference type="ARBA" id="ARBA00022946"/>
    </source>
</evidence>
<comment type="similarity">
    <text evidence="9">Belongs to the peptidase M16 family. UQCRC2/QCR2 subfamily.</text>
</comment>
<evidence type="ECO:0000259" key="11">
    <source>
        <dbReference type="Pfam" id="PF00675"/>
    </source>
</evidence>
<dbReference type="EMBL" id="CACVBS010000035">
    <property type="protein sequence ID" value="CAA7262005.1"/>
    <property type="molecule type" value="Genomic_DNA"/>
</dbReference>
<evidence type="ECO:0000256" key="6">
    <source>
        <dbReference type="ARBA" id="ARBA00022982"/>
    </source>
</evidence>
<dbReference type="OrthoDB" id="6369905at2759"/>
<keyword evidence="4" id="KW-0999">Mitochondrion inner membrane</keyword>
<feature type="domain" description="Peptidase M16 N-terminal" evidence="11">
    <location>
        <begin position="31"/>
        <end position="173"/>
    </location>
</feature>
<reference evidence="12 13" key="1">
    <citation type="submission" date="2020-01" db="EMBL/GenBank/DDBJ databases">
        <authorList>
            <person name="Gupta K D."/>
        </authorList>
    </citation>
    <scope>NUCLEOTIDE SEQUENCE [LARGE SCALE GENOMIC DNA]</scope>
</reference>
<evidence type="ECO:0000256" key="8">
    <source>
        <dbReference type="ARBA" id="ARBA00023136"/>
    </source>
</evidence>
<keyword evidence="6" id="KW-0249">Electron transport</keyword>
<dbReference type="Gene3D" id="3.30.830.10">
    <property type="entry name" value="Metalloenzyme, LuxS/M16 peptidase-like"/>
    <property type="match status" value="2"/>
</dbReference>
<dbReference type="FunFam" id="3.30.830.10:FF:000021">
    <property type="entry name" value="Cytochrome b-c1 complex subunit 2"/>
    <property type="match status" value="1"/>
</dbReference>
<evidence type="ECO:0000256" key="4">
    <source>
        <dbReference type="ARBA" id="ARBA00022792"/>
    </source>
</evidence>
<keyword evidence="7" id="KW-0496">Mitochondrion</keyword>
<protein>
    <recommendedName>
        <fullName evidence="10">Cytochrome b-c1 complex subunit 2, mitochondrial</fullName>
    </recommendedName>
</protein>
<gene>
    <name evidence="12" type="ORF">AAE3_LOCUS4468</name>
</gene>
<sequence length="424" mass="43560">MLAARASSTRNVQRLARSFATVVDTTGVKVAAVDYNQPTSSVTILVKAGSRFEPKKGVANALKNFAFKSTTKRSTIGTVRESDLYGGVLTSSLGREHLALTAEFLRADAPFFVDVLSSFITSARFTRHEFEEYVTPLVEADTEAVSHDSATQAIEAAHALAFRSGLGSSLFSPAHSGLTVEDVKAFAATAFSKGNIAVLGTGIDQGTLSGLVEKAFANAAASNEATTPTSKYFGGETRLEASSGPQTVFFGFGTAGAPVPEVAALAAYLSPTPSVKWSKGLSPLAAVPEGTSVQTIYLPYSDASLFGLLVQGSTAAGVKEASKVAVAALKAAAKGIKAEELKSAVAKAKFAAASAADTREGLVNVLGSKILSGSPATLDATLSSLDSVKATGFSKTATSLISAKPTYVVVGDSHALPYADELGL</sequence>
<dbReference type="InterPro" id="IPR011249">
    <property type="entry name" value="Metalloenz_LuxS/M16"/>
</dbReference>
<dbReference type="Proteomes" id="UP000467700">
    <property type="component" value="Unassembled WGS sequence"/>
</dbReference>
<evidence type="ECO:0000256" key="3">
    <source>
        <dbReference type="ARBA" id="ARBA00022660"/>
    </source>
</evidence>
<evidence type="ECO:0000256" key="1">
    <source>
        <dbReference type="ARBA" id="ARBA00004443"/>
    </source>
</evidence>
<evidence type="ECO:0000313" key="12">
    <source>
        <dbReference type="EMBL" id="CAA7262005.1"/>
    </source>
</evidence>
<dbReference type="InterPro" id="IPR050361">
    <property type="entry name" value="MPP/UQCRC_Complex"/>
</dbReference>
<keyword evidence="2" id="KW-0813">Transport</keyword>
<evidence type="ECO:0000256" key="10">
    <source>
        <dbReference type="ARBA" id="ARBA00040751"/>
    </source>
</evidence>
<comment type="caution">
    <text evidence="12">The sequence shown here is derived from an EMBL/GenBank/DDBJ whole genome shotgun (WGS) entry which is preliminary data.</text>
</comment>
<organism evidence="12 13">
    <name type="scientific">Cyclocybe aegerita</name>
    <name type="common">Black poplar mushroom</name>
    <name type="synonym">Agrocybe aegerita</name>
    <dbReference type="NCBI Taxonomy" id="1973307"/>
    <lineage>
        <taxon>Eukaryota</taxon>
        <taxon>Fungi</taxon>
        <taxon>Dikarya</taxon>
        <taxon>Basidiomycota</taxon>
        <taxon>Agaricomycotina</taxon>
        <taxon>Agaricomycetes</taxon>
        <taxon>Agaricomycetidae</taxon>
        <taxon>Agaricales</taxon>
        <taxon>Agaricineae</taxon>
        <taxon>Bolbitiaceae</taxon>
        <taxon>Cyclocybe</taxon>
    </lineage>
</organism>
<comment type="subcellular location">
    <subcellularLocation>
        <location evidence="1">Mitochondrion inner membrane</location>
        <topology evidence="1">Peripheral membrane protein</topology>
        <orientation evidence="1">Matrix side</orientation>
    </subcellularLocation>
</comment>
<keyword evidence="5" id="KW-0809">Transit peptide</keyword>
<dbReference type="AlphaFoldDB" id="A0A8S0VR26"/>
<accession>A0A8S0VR26</accession>
<name>A0A8S0VR26_CYCAE</name>
<keyword evidence="13" id="KW-1185">Reference proteome</keyword>
<dbReference type="GO" id="GO:0046872">
    <property type="term" value="F:metal ion binding"/>
    <property type="evidence" value="ECO:0007669"/>
    <property type="project" value="InterPro"/>
</dbReference>
<dbReference type="FunFam" id="3.30.830.10:FF:000039">
    <property type="entry name" value="Ubiquinol-cytochrome c reductase core subunit 2"/>
    <property type="match status" value="1"/>
</dbReference>
<dbReference type="SUPFAM" id="SSF63411">
    <property type="entry name" value="LuxS/MPP-like metallohydrolase"/>
    <property type="match status" value="2"/>
</dbReference>
<evidence type="ECO:0000256" key="9">
    <source>
        <dbReference type="ARBA" id="ARBA00038146"/>
    </source>
</evidence>
<proteinExistence type="inferred from homology"/>
<evidence type="ECO:0000256" key="2">
    <source>
        <dbReference type="ARBA" id="ARBA00022448"/>
    </source>
</evidence>
<dbReference type="PANTHER" id="PTHR11851">
    <property type="entry name" value="METALLOPROTEASE"/>
    <property type="match status" value="1"/>
</dbReference>
<keyword evidence="3" id="KW-0679">Respiratory chain</keyword>
<evidence type="ECO:0000256" key="7">
    <source>
        <dbReference type="ARBA" id="ARBA00023128"/>
    </source>
</evidence>
<dbReference type="GO" id="GO:0005743">
    <property type="term" value="C:mitochondrial inner membrane"/>
    <property type="evidence" value="ECO:0007669"/>
    <property type="project" value="UniProtKB-SubCell"/>
</dbReference>
<dbReference type="InterPro" id="IPR011765">
    <property type="entry name" value="Pept_M16_N"/>
</dbReference>
<dbReference type="PANTHER" id="PTHR11851:SF209">
    <property type="entry name" value="CYTOCHROME B-C1 COMPLEX SUBUNIT 2, MITOCHONDRIAL"/>
    <property type="match status" value="1"/>
</dbReference>
<dbReference type="Pfam" id="PF00675">
    <property type="entry name" value="Peptidase_M16"/>
    <property type="match status" value="1"/>
</dbReference>
<keyword evidence="8" id="KW-0472">Membrane</keyword>
<evidence type="ECO:0000313" key="13">
    <source>
        <dbReference type="Proteomes" id="UP000467700"/>
    </source>
</evidence>